<evidence type="ECO:0000256" key="1">
    <source>
        <dbReference type="SAM" id="MobiDB-lite"/>
    </source>
</evidence>
<dbReference type="Proteomes" id="UP000249340">
    <property type="component" value="Chromosome"/>
</dbReference>
<dbReference type="AlphaFoldDB" id="A0A345SS26"/>
<feature type="region of interest" description="Disordered" evidence="1">
    <location>
        <begin position="80"/>
        <end position="102"/>
    </location>
</feature>
<feature type="region of interest" description="Disordered" evidence="1">
    <location>
        <begin position="1"/>
        <end position="44"/>
    </location>
</feature>
<protein>
    <submittedName>
        <fullName evidence="2">Uncharacterized protein</fullName>
    </submittedName>
</protein>
<name>A0A345SS26_9ACTN</name>
<proteinExistence type="predicted"/>
<evidence type="ECO:0000313" key="2">
    <source>
        <dbReference type="EMBL" id="AXI76531.1"/>
    </source>
</evidence>
<sequence length="102" mass="9732">MAGLDGGAGQQPAFGGVEPGDDDCGEVGRPGAGPGVAPVVDGALEVQQAVPESAFGGPGQGEQRVAGGFAQLSAAAFGRVQGAERGTQRGCAQPAAGGRRSG</sequence>
<dbReference type="EMBL" id="CP031264">
    <property type="protein sequence ID" value="AXI76531.1"/>
    <property type="molecule type" value="Genomic_DNA"/>
</dbReference>
<keyword evidence="3" id="KW-1185">Reference proteome</keyword>
<accession>A0A345SS26</accession>
<reference evidence="3" key="1">
    <citation type="submission" date="2018-07" db="EMBL/GenBank/DDBJ databases">
        <title>Streptacidiphilus bronchialis DSM 106435 chromosome.</title>
        <authorList>
            <person name="Batra D."/>
            <person name="Gulvik C.A."/>
        </authorList>
    </citation>
    <scope>NUCLEOTIDE SEQUENCE [LARGE SCALE GENOMIC DNA]</scope>
    <source>
        <strain evidence="3">DSM 106435</strain>
    </source>
</reference>
<gene>
    <name evidence="2" type="ORF">C7M71_002635</name>
</gene>
<evidence type="ECO:0000313" key="3">
    <source>
        <dbReference type="Proteomes" id="UP000249340"/>
    </source>
</evidence>
<organism evidence="2 3">
    <name type="scientific">Peterkaempfera bronchialis</name>
    <dbReference type="NCBI Taxonomy" id="2126346"/>
    <lineage>
        <taxon>Bacteria</taxon>
        <taxon>Bacillati</taxon>
        <taxon>Actinomycetota</taxon>
        <taxon>Actinomycetes</taxon>
        <taxon>Kitasatosporales</taxon>
        <taxon>Streptomycetaceae</taxon>
        <taxon>Peterkaempfera</taxon>
    </lineage>
</organism>
<dbReference type="KEGG" id="stri:C7M71_002635"/>
<dbReference type="RefSeq" id="WP_111492652.1">
    <property type="nucleotide sequence ID" value="NZ_CP031264.1"/>
</dbReference>